<accession>A0A139X1N9</accession>
<comment type="caution">
    <text evidence="1">The sequence shown here is derived from an EMBL/GenBank/DDBJ whole genome shotgun (WGS) entry which is preliminary data.</text>
</comment>
<dbReference type="STRING" id="128403.WA1_36110"/>
<sequence>MFGLPKKLHLVFMKKVTFPLINTDTYMPLNLENLCLLAPQDLLSSYPLSQPVAIQVHQAITQLQQALSQEESLQANTINTALQQLTPLEVIPLAKEFSTGTNLKYQQVQEFDRYMEVQHIQAEEPAKLIVTSLLRVYLGFLEISTYLPFNSNKASVKAGFKTYALLLKRAFKLDEYNLNNIFNMIVLKNDQIELNLDPNQKLSSLHIWKKGHWVFLVFSQALIISLNRLVAAIGNDQLNQAKVELETATELMYASGAAMKLTGNFTKEKYESEIRPTMTPGHPQSLVQSENLSGLMMWDHDYLINVICKQKLLPIMKTLPAILETEHEKFVRAYQGGISDGHKSICAEFGGGEIGSLIATSESSAAIKNLQKFEKNRAKILDPQGRVTGDCPLNQTLRAKTSLQMIQSWKKRKKTQHPPNLES</sequence>
<name>A0A139X1N9_9CYAN</name>
<gene>
    <name evidence="1" type="ORF">WA1_36110</name>
</gene>
<dbReference type="AlphaFoldDB" id="A0A139X1N9"/>
<organism evidence="1 2">
    <name type="scientific">Scytonema hofmannii PCC 7110</name>
    <dbReference type="NCBI Taxonomy" id="128403"/>
    <lineage>
        <taxon>Bacteria</taxon>
        <taxon>Bacillati</taxon>
        <taxon>Cyanobacteriota</taxon>
        <taxon>Cyanophyceae</taxon>
        <taxon>Nostocales</taxon>
        <taxon>Scytonemataceae</taxon>
        <taxon>Scytonema</taxon>
    </lineage>
</organism>
<keyword evidence="2" id="KW-1185">Reference proteome</keyword>
<reference evidence="1 2" key="1">
    <citation type="journal article" date="2013" name="Genome Biol. Evol.">
        <title>Genomes of Stigonematalean cyanobacteria (subsection V) and the evolution of oxygenic photosynthesis from prokaryotes to plastids.</title>
        <authorList>
            <person name="Dagan T."/>
            <person name="Roettger M."/>
            <person name="Stucken K."/>
            <person name="Landan G."/>
            <person name="Koch R."/>
            <person name="Major P."/>
            <person name="Gould S.B."/>
            <person name="Goremykin V.V."/>
            <person name="Rippka R."/>
            <person name="Tandeau de Marsac N."/>
            <person name="Gugger M."/>
            <person name="Lockhart P.J."/>
            <person name="Allen J.F."/>
            <person name="Brune I."/>
            <person name="Maus I."/>
            <person name="Puhler A."/>
            <person name="Martin W.F."/>
        </authorList>
    </citation>
    <scope>NUCLEOTIDE SEQUENCE [LARGE SCALE GENOMIC DNA]</scope>
    <source>
        <strain evidence="1 2">PCC 7110</strain>
    </source>
</reference>
<dbReference type="EMBL" id="ANNX02000040">
    <property type="protein sequence ID" value="KYC38608.1"/>
    <property type="molecule type" value="Genomic_DNA"/>
</dbReference>
<dbReference type="Proteomes" id="UP000076925">
    <property type="component" value="Unassembled WGS sequence"/>
</dbReference>
<proteinExistence type="predicted"/>
<evidence type="ECO:0000313" key="1">
    <source>
        <dbReference type="EMBL" id="KYC38608.1"/>
    </source>
</evidence>
<evidence type="ECO:0000313" key="2">
    <source>
        <dbReference type="Proteomes" id="UP000076925"/>
    </source>
</evidence>
<protein>
    <submittedName>
        <fullName evidence="1">Uncharacterized protein</fullName>
    </submittedName>
</protein>